<comment type="catalytic activity">
    <reaction evidence="6">
        <text>a sn-glycero-3-phosphodiester + H2O = an alcohol + sn-glycerol 3-phosphate + H(+)</text>
        <dbReference type="Rhea" id="RHEA:12969"/>
        <dbReference type="ChEBI" id="CHEBI:15377"/>
        <dbReference type="ChEBI" id="CHEBI:15378"/>
        <dbReference type="ChEBI" id="CHEBI:30879"/>
        <dbReference type="ChEBI" id="CHEBI:57597"/>
        <dbReference type="ChEBI" id="CHEBI:83408"/>
        <dbReference type="EC" id="3.1.4.46"/>
    </reaction>
</comment>
<evidence type="ECO:0000256" key="4">
    <source>
        <dbReference type="ARBA" id="ARBA00022798"/>
    </source>
</evidence>
<comment type="similarity">
    <text evidence="1">Belongs to the glycerophosphoryl diester phosphodiesterase family.</text>
</comment>
<evidence type="ECO:0000256" key="3">
    <source>
        <dbReference type="ARBA" id="ARBA00022729"/>
    </source>
</evidence>
<organism evidence="9 10">
    <name type="scientific">Nitratireductor thuwali</name>
    <dbReference type="NCBI Taxonomy" id="2267699"/>
    <lineage>
        <taxon>Bacteria</taxon>
        <taxon>Pseudomonadati</taxon>
        <taxon>Pseudomonadota</taxon>
        <taxon>Alphaproteobacteria</taxon>
        <taxon>Hyphomicrobiales</taxon>
        <taxon>Phyllobacteriaceae</taxon>
        <taxon>Nitratireductor</taxon>
    </lineage>
</organism>
<dbReference type="SUPFAM" id="SSF51695">
    <property type="entry name" value="PLC-like phosphodiesterases"/>
    <property type="match status" value="1"/>
</dbReference>
<name>A0ABY5MQC5_9HYPH</name>
<evidence type="ECO:0000313" key="9">
    <source>
        <dbReference type="EMBL" id="UUP19019.1"/>
    </source>
</evidence>
<keyword evidence="4" id="KW-0319">Glycerol metabolism</keyword>
<dbReference type="PANTHER" id="PTHR43620">
    <property type="entry name" value="GLYCEROPHOSPHORYL DIESTER PHOSPHODIESTERASE"/>
    <property type="match status" value="1"/>
</dbReference>
<dbReference type="Gene3D" id="3.20.20.190">
    <property type="entry name" value="Phosphatidylinositol (PI) phosphodiesterase"/>
    <property type="match status" value="1"/>
</dbReference>
<dbReference type="Proteomes" id="UP001342418">
    <property type="component" value="Chromosome"/>
</dbReference>
<dbReference type="EMBL" id="CP030941">
    <property type="protein sequence ID" value="UUP19019.1"/>
    <property type="molecule type" value="Genomic_DNA"/>
</dbReference>
<dbReference type="PANTHER" id="PTHR43620:SF7">
    <property type="entry name" value="GLYCEROPHOSPHODIESTER PHOSPHODIESTERASE GDPD5-RELATED"/>
    <property type="match status" value="1"/>
</dbReference>
<protein>
    <recommendedName>
        <fullName evidence="2">glycerophosphodiester phosphodiesterase</fullName>
        <ecNumber evidence="2">3.1.4.46</ecNumber>
    </recommendedName>
</protein>
<dbReference type="PROSITE" id="PS51704">
    <property type="entry name" value="GP_PDE"/>
    <property type="match status" value="1"/>
</dbReference>
<dbReference type="CDD" id="cd08560">
    <property type="entry name" value="GDPD_EcGlpQ_like_1"/>
    <property type="match status" value="1"/>
</dbReference>
<dbReference type="EC" id="3.1.4.46" evidence="2"/>
<evidence type="ECO:0000256" key="1">
    <source>
        <dbReference type="ARBA" id="ARBA00007277"/>
    </source>
</evidence>
<proteinExistence type="inferred from homology"/>
<evidence type="ECO:0000313" key="10">
    <source>
        <dbReference type="Proteomes" id="UP001342418"/>
    </source>
</evidence>
<accession>A0ABY5MQC5</accession>
<evidence type="ECO:0000259" key="8">
    <source>
        <dbReference type="PROSITE" id="PS51704"/>
    </source>
</evidence>
<feature type="chain" id="PRO_5047076179" description="glycerophosphodiester phosphodiesterase" evidence="7">
    <location>
        <begin position="20"/>
        <end position="408"/>
    </location>
</feature>
<reference evidence="9 10" key="1">
    <citation type="submission" date="2018-07" db="EMBL/GenBank/DDBJ databases">
        <title>Genome sequence of Nitratireductor thuwali#1536.</title>
        <authorList>
            <person name="Michoud G."/>
            <person name="Merlino G."/>
            <person name="Sefrji F.O."/>
            <person name="Daffonchio D."/>
        </authorList>
    </citation>
    <scope>NUCLEOTIDE SEQUENCE [LARGE SCALE GENOMIC DNA]</scope>
    <source>
        <strain evidence="10">Nit1536</strain>
    </source>
</reference>
<dbReference type="Pfam" id="PF03009">
    <property type="entry name" value="GDPD"/>
    <property type="match status" value="1"/>
</dbReference>
<keyword evidence="3 7" id="KW-0732">Signal</keyword>
<sequence length="408" mass="44910">MLRLAAAALVLASSTSLSWAEMTDNARVQLGPRPFYLVQNMDEGALKEKLLSCQNGPFSASTWSIGHRGAPMQFPEHTRESYAAAARMGAGVMECDVTFTKDRELVCRHAQNDLATTTDILATELGSKCTTPFRPASGDENAAAECRTSDIALAEFRQLNGKMDASNPKAANVAEFMDATAGWRTDLYATKGTVVTHKESIELFKELGLKFTPELKAPSVEMPFEGDYTQAAYAQQMIDDYKEAGVDPADVFPQSFNLEDVLYWIENEPEFGRQAVYLDDSSDTVDGFDPMDASTWAHGMEEIKEMGVNYIAPPMWYLVTVENGEIVPSAYAKEARAAGLQIITWTAERSGLLKDGGGWYYQSVSQVIDNDGDVYKLMNVLHEDVGIVGLFSDWPATTTYYANCFGLK</sequence>
<keyword evidence="10" id="KW-1185">Reference proteome</keyword>
<dbReference type="InterPro" id="IPR030395">
    <property type="entry name" value="GP_PDE_dom"/>
</dbReference>
<dbReference type="InterPro" id="IPR017946">
    <property type="entry name" value="PLC-like_Pdiesterase_TIM-brl"/>
</dbReference>
<evidence type="ECO:0000256" key="2">
    <source>
        <dbReference type="ARBA" id="ARBA00012247"/>
    </source>
</evidence>
<evidence type="ECO:0000256" key="6">
    <source>
        <dbReference type="ARBA" id="ARBA00047512"/>
    </source>
</evidence>
<feature type="domain" description="GP-PDE" evidence="8">
    <location>
        <begin position="62"/>
        <end position="402"/>
    </location>
</feature>
<keyword evidence="5" id="KW-0378">Hydrolase</keyword>
<gene>
    <name evidence="9" type="ORF">NTH_03506</name>
</gene>
<evidence type="ECO:0000256" key="7">
    <source>
        <dbReference type="SAM" id="SignalP"/>
    </source>
</evidence>
<evidence type="ECO:0000256" key="5">
    <source>
        <dbReference type="ARBA" id="ARBA00022801"/>
    </source>
</evidence>
<dbReference type="RefSeq" id="WP_338531205.1">
    <property type="nucleotide sequence ID" value="NZ_CP030941.1"/>
</dbReference>
<feature type="signal peptide" evidence="7">
    <location>
        <begin position="1"/>
        <end position="19"/>
    </location>
</feature>